<keyword evidence="2" id="KW-1185">Reference proteome</keyword>
<dbReference type="Proteomes" id="UP000805649">
    <property type="component" value="Unassembled WGS sequence"/>
</dbReference>
<dbReference type="EMBL" id="VUJX02000013">
    <property type="protein sequence ID" value="KAL0929965.1"/>
    <property type="molecule type" value="Genomic_DNA"/>
</dbReference>
<proteinExistence type="predicted"/>
<organism evidence="1 2">
    <name type="scientific">Colletotrichum truncatum</name>
    <name type="common">Anthracnose fungus</name>
    <name type="synonym">Colletotrichum capsici</name>
    <dbReference type="NCBI Taxonomy" id="5467"/>
    <lineage>
        <taxon>Eukaryota</taxon>
        <taxon>Fungi</taxon>
        <taxon>Dikarya</taxon>
        <taxon>Ascomycota</taxon>
        <taxon>Pezizomycotina</taxon>
        <taxon>Sordariomycetes</taxon>
        <taxon>Hypocreomycetidae</taxon>
        <taxon>Glomerellales</taxon>
        <taxon>Glomerellaceae</taxon>
        <taxon>Colletotrichum</taxon>
        <taxon>Colletotrichum truncatum species complex</taxon>
    </lineage>
</organism>
<comment type="caution">
    <text evidence="1">The sequence shown here is derived from an EMBL/GenBank/DDBJ whole genome shotgun (WGS) entry which is preliminary data.</text>
</comment>
<evidence type="ECO:0000313" key="1">
    <source>
        <dbReference type="EMBL" id="KAL0929965.1"/>
    </source>
</evidence>
<protein>
    <submittedName>
        <fullName evidence="1">Solute carrier family 40 member 1</fullName>
    </submittedName>
</protein>
<name>A0ACC3YDS2_COLTU</name>
<gene>
    <name evidence="1" type="ORF">CTRU02_215174</name>
</gene>
<evidence type="ECO:0000313" key="2">
    <source>
        <dbReference type="Proteomes" id="UP000805649"/>
    </source>
</evidence>
<accession>A0ACC3YDS2</accession>
<sequence length="489" mass="54438">MTNHFRLPGRHTRQEQPLHSLRWTQESAGFKEPVRTFFLVQLLSTWCIRISDFSLVLFLAEAIPGTLLYISFYGLARSLAALLLSSEVARTTRNLSRLRALQLAIACQRISVATSCLLFILLPAFSAKALLVRNMIFGVLVFLSCAEKLGSISTTVTIERDWVIVVARITGLSRHSLNASLRRIELFSKLASPLVISFLSLRSMQAAIWVVLVSNLGSMLLEFRATSRMWVSVPELALYAFNSIPLDETHETLEDEREEMEFHTETISSDRIDEQPLGSSKWWLLSAIYPWRAYFRSPVFLASFSNAILYCTVLFFGGQTVTYLVSTGFSWFEIAALRIASTVAELIGTVISPAIMVKLGPVRAGMWFMIWQVVCIAAFAGKVLTADMRTKTAGILLAIGITLKRIGICGSELAIQFIVQESVPATQRAQFSSSEMASQSFFEVLSFGTTAVFSTAQDFNYPVLISYAGIIASMVCYTAFARNTRHSIL</sequence>
<reference evidence="1 2" key="1">
    <citation type="journal article" date="2020" name="Phytopathology">
        <title>Genome Sequence Resources of Colletotrichum truncatum, C. plurivorum, C. musicola, and C. sojae: Four Species Pathogenic to Soybean (Glycine max).</title>
        <authorList>
            <person name="Rogerio F."/>
            <person name="Boufleur T.R."/>
            <person name="Ciampi-Guillardi M."/>
            <person name="Sukno S.A."/>
            <person name="Thon M.R."/>
            <person name="Massola Junior N.S."/>
            <person name="Baroncelli R."/>
        </authorList>
    </citation>
    <scope>NUCLEOTIDE SEQUENCE [LARGE SCALE GENOMIC DNA]</scope>
    <source>
        <strain evidence="1 2">CMES1059</strain>
    </source>
</reference>